<accession>A0ABS8IXL6</accession>
<dbReference type="Gene3D" id="1.20.120.520">
    <property type="entry name" value="nmb1532 protein domain like"/>
    <property type="match status" value="1"/>
</dbReference>
<dbReference type="PANTHER" id="PTHR39966:SF1">
    <property type="entry name" value="HEMERYTHRIN-LIKE DOMAIN-CONTAINING PROTEIN"/>
    <property type="match status" value="1"/>
</dbReference>
<dbReference type="EMBL" id="JAJHPV010000021">
    <property type="protein sequence ID" value="MCC6073251.1"/>
    <property type="molecule type" value="Genomic_DNA"/>
</dbReference>
<keyword evidence="1" id="KW-0175">Coiled coil</keyword>
<keyword evidence="4" id="KW-1185">Reference proteome</keyword>
<sequence>MKTPAQHPTTRIIEQEHQRLGAVIRAMLHFVRGIAEGGEAPPFKVFRAMLLYIADFPEKMHHPKEDGLFALLKKRTATVDDTIAELEAQHAQGEALVRNLEHQLTRYELQGGAAADKFFKAVEDYAAFYFGHMRMEEEIILPAIDKFLTSDDWYDADHAFAVNEFSADMATFEQLFSMIANITPAPIGLGEPIATRPA</sequence>
<reference evidence="3 4" key="1">
    <citation type="submission" date="2021-11" db="EMBL/GenBank/DDBJ databases">
        <authorList>
            <person name="Huq M.A."/>
        </authorList>
    </citation>
    <scope>NUCLEOTIDE SEQUENCE [LARGE SCALE GENOMIC DNA]</scope>
    <source>
        <strain evidence="3 4">MAHUQ-52</strain>
    </source>
</reference>
<dbReference type="RefSeq" id="WP_229434358.1">
    <property type="nucleotide sequence ID" value="NZ_JAJHPV010000021.1"/>
</dbReference>
<evidence type="ECO:0000313" key="3">
    <source>
        <dbReference type="EMBL" id="MCC6073251.1"/>
    </source>
</evidence>
<evidence type="ECO:0000256" key="1">
    <source>
        <dbReference type="SAM" id="Coils"/>
    </source>
</evidence>
<evidence type="ECO:0000313" key="4">
    <source>
        <dbReference type="Proteomes" id="UP001198701"/>
    </source>
</evidence>
<feature type="coiled-coil region" evidence="1">
    <location>
        <begin position="83"/>
        <end position="110"/>
    </location>
</feature>
<gene>
    <name evidence="3" type="ORF">LMJ30_20170</name>
</gene>
<dbReference type="PANTHER" id="PTHR39966">
    <property type="entry name" value="BLL2471 PROTEIN-RELATED"/>
    <property type="match status" value="1"/>
</dbReference>
<evidence type="ECO:0000259" key="2">
    <source>
        <dbReference type="Pfam" id="PF01814"/>
    </source>
</evidence>
<dbReference type="CDD" id="cd12108">
    <property type="entry name" value="Hr-like"/>
    <property type="match status" value="1"/>
</dbReference>
<dbReference type="Proteomes" id="UP001198701">
    <property type="component" value="Unassembled WGS sequence"/>
</dbReference>
<proteinExistence type="predicted"/>
<comment type="caution">
    <text evidence="3">The sequence shown here is derived from an EMBL/GenBank/DDBJ whole genome shotgun (WGS) entry which is preliminary data.</text>
</comment>
<feature type="domain" description="Hemerythrin-like" evidence="2">
    <location>
        <begin position="11"/>
        <end position="144"/>
    </location>
</feature>
<protein>
    <submittedName>
        <fullName evidence="3">Hemerythrin domain-containing protein</fullName>
    </submittedName>
</protein>
<organism evidence="3 4">
    <name type="scientific">Massilia agrisoli</name>
    <dbReference type="NCBI Taxonomy" id="2892444"/>
    <lineage>
        <taxon>Bacteria</taxon>
        <taxon>Pseudomonadati</taxon>
        <taxon>Pseudomonadota</taxon>
        <taxon>Betaproteobacteria</taxon>
        <taxon>Burkholderiales</taxon>
        <taxon>Oxalobacteraceae</taxon>
        <taxon>Telluria group</taxon>
        <taxon>Massilia</taxon>
    </lineage>
</organism>
<dbReference type="InterPro" id="IPR012312">
    <property type="entry name" value="Hemerythrin-like"/>
</dbReference>
<name>A0ABS8IXL6_9BURK</name>
<dbReference type="Pfam" id="PF01814">
    <property type="entry name" value="Hemerythrin"/>
    <property type="match status" value="1"/>
</dbReference>